<dbReference type="PANTHER" id="PTHR11236">
    <property type="entry name" value="AMINOBENZOATE/ANTHRANILATE SYNTHASE"/>
    <property type="match status" value="1"/>
</dbReference>
<keyword evidence="6" id="KW-1185">Reference proteome</keyword>
<dbReference type="InterPro" id="IPR005801">
    <property type="entry name" value="ADC_synthase"/>
</dbReference>
<dbReference type="InterPro" id="IPR015890">
    <property type="entry name" value="Chorismate_C"/>
</dbReference>
<dbReference type="InParanoid" id="A0A5Q0BMV9"/>
<feature type="domain" description="Anthranilate synthase component I N-terminal" evidence="4">
    <location>
        <begin position="5"/>
        <end position="128"/>
    </location>
</feature>
<dbReference type="Proteomes" id="UP000325755">
    <property type="component" value="Chromosome"/>
</dbReference>
<dbReference type="AlphaFoldDB" id="A0A5Q0BMV9"/>
<dbReference type="GO" id="GO:0046820">
    <property type="term" value="F:4-amino-4-deoxychorismate synthase activity"/>
    <property type="evidence" value="ECO:0007669"/>
    <property type="project" value="UniProtKB-EC"/>
</dbReference>
<reference evidence="5 6" key="1">
    <citation type="submission" date="2019-09" db="EMBL/GenBank/DDBJ databases">
        <title>Ecophysiology of the spiral-shaped methanotroph Methylospira mobilis as revealed by the complete genome sequence.</title>
        <authorList>
            <person name="Oshkin I.Y."/>
            <person name="Dedysh S.N."/>
            <person name="Miroshnikov K."/>
            <person name="Danilova O.V."/>
            <person name="Hakobyan A."/>
            <person name="Liesack W."/>
        </authorList>
    </citation>
    <scope>NUCLEOTIDE SEQUENCE [LARGE SCALE GENOMIC DNA]</scope>
    <source>
        <strain evidence="5 6">Shm1</strain>
    </source>
</reference>
<evidence type="ECO:0000313" key="5">
    <source>
        <dbReference type="EMBL" id="QFY45183.1"/>
    </source>
</evidence>
<dbReference type="Pfam" id="PF04715">
    <property type="entry name" value="Anth_synt_I_N"/>
    <property type="match status" value="1"/>
</dbReference>
<dbReference type="PANTHER" id="PTHR11236:SF50">
    <property type="entry name" value="AMINODEOXYCHORISMATE SYNTHASE COMPONENT 1"/>
    <property type="match status" value="1"/>
</dbReference>
<dbReference type="InterPro" id="IPR006805">
    <property type="entry name" value="Anth_synth_I_N"/>
</dbReference>
<dbReference type="EMBL" id="CP044205">
    <property type="protein sequence ID" value="QFY45183.1"/>
    <property type="molecule type" value="Genomic_DNA"/>
</dbReference>
<dbReference type="GO" id="GO:0000162">
    <property type="term" value="P:L-tryptophan biosynthetic process"/>
    <property type="evidence" value="ECO:0007669"/>
    <property type="project" value="TreeGrafter"/>
</dbReference>
<dbReference type="InterPro" id="IPR005802">
    <property type="entry name" value="ADC_synth_comp_1"/>
</dbReference>
<dbReference type="FunCoup" id="A0A5Q0BMV9">
    <property type="interactions" value="215"/>
</dbReference>
<dbReference type="KEGG" id="mmob:F6R98_18215"/>
<dbReference type="NCBIfam" id="TIGR00553">
    <property type="entry name" value="pabB"/>
    <property type="match status" value="1"/>
</dbReference>
<evidence type="ECO:0000256" key="2">
    <source>
        <dbReference type="ARBA" id="ARBA00022679"/>
    </source>
</evidence>
<evidence type="ECO:0000256" key="1">
    <source>
        <dbReference type="ARBA" id="ARBA00013139"/>
    </source>
</evidence>
<dbReference type="OrthoDB" id="9803598at2"/>
<dbReference type="RefSeq" id="WP_153251135.1">
    <property type="nucleotide sequence ID" value="NZ_CP044205.1"/>
</dbReference>
<accession>A0A5Q0BMV9</accession>
<dbReference type="SUPFAM" id="SSF56322">
    <property type="entry name" value="ADC synthase"/>
    <property type="match status" value="1"/>
</dbReference>
<gene>
    <name evidence="5" type="primary">pabB</name>
    <name evidence="5" type="ORF">F6R98_18215</name>
</gene>
<dbReference type="PRINTS" id="PR00095">
    <property type="entry name" value="ANTSNTHASEI"/>
</dbReference>
<keyword evidence="2 5" id="KW-0808">Transferase</keyword>
<dbReference type="InterPro" id="IPR019999">
    <property type="entry name" value="Anth_synth_I-like"/>
</dbReference>
<evidence type="ECO:0000259" key="3">
    <source>
        <dbReference type="Pfam" id="PF00425"/>
    </source>
</evidence>
<feature type="domain" description="Chorismate-utilising enzyme C-terminal" evidence="3">
    <location>
        <begin position="174"/>
        <end position="427"/>
    </location>
</feature>
<dbReference type="EC" id="2.6.1.85" evidence="1"/>
<dbReference type="GO" id="GO:0009396">
    <property type="term" value="P:folic acid-containing compound biosynthetic process"/>
    <property type="evidence" value="ECO:0007669"/>
    <property type="project" value="InterPro"/>
</dbReference>
<evidence type="ECO:0000259" key="4">
    <source>
        <dbReference type="Pfam" id="PF04715"/>
    </source>
</evidence>
<dbReference type="Pfam" id="PF00425">
    <property type="entry name" value="Chorismate_bind"/>
    <property type="match status" value="1"/>
</dbReference>
<name>A0A5Q0BMV9_9GAMM</name>
<proteinExistence type="predicted"/>
<protein>
    <recommendedName>
        <fullName evidence="1">aminodeoxychorismate synthase</fullName>
        <ecNumber evidence="1">2.6.1.85</ecNumber>
    </recommendedName>
</protein>
<dbReference type="Gene3D" id="3.60.120.10">
    <property type="entry name" value="Anthranilate synthase"/>
    <property type="match status" value="1"/>
</dbReference>
<keyword evidence="5" id="KW-0032">Aminotransferase</keyword>
<sequence length="450" mass="50244">MPWADRSWAVFIDSGYPYCNQGRYDILAADPWCTLVTRGNLTEVRAHGETTLLSDDPFQLVKNRLGDIVPAISGLPFCGGAIGYFGYDLARRLERLPSTAGDSEAVPEMVVGIYDWAVVVDHRERKSWLVGQGRDAATAKRWPHLVKSFSQIQTLAWKQTDFHVTGDIVSNMTRADYRKAFAKIQRYIHEGDCYQVNLAQHFTATGEGNAWSAYQVLRHINPAPFSAFLNYPQARVLSSSPERFIRVENGQVETRPIKGTRPRSSQMAEDNKRRDALLKSAKDRAENLMIVDLLRNDIGKSCIPGSVHVPELFAIESYATVHHLVSTIRGRLAPEQDALSLLRGCFPGGSITGAPKIRAMEIIEELEPHRRGVYCGAIGYIGHDGNMDTNIAIRTLVHTSDRIRFWAGGGIVADSDAEQEYQECYDKAAAMIEVLTKLQAENTWADRVGY</sequence>
<organism evidence="5 6">
    <name type="scientific">Candidatus Methylospira mobilis</name>
    <dbReference type="NCBI Taxonomy" id="1808979"/>
    <lineage>
        <taxon>Bacteria</taxon>
        <taxon>Pseudomonadati</taxon>
        <taxon>Pseudomonadota</taxon>
        <taxon>Gammaproteobacteria</taxon>
        <taxon>Methylococcales</taxon>
        <taxon>Methylococcaceae</taxon>
        <taxon>Candidatus Methylospira</taxon>
    </lineage>
</organism>
<evidence type="ECO:0000313" key="6">
    <source>
        <dbReference type="Proteomes" id="UP000325755"/>
    </source>
</evidence>